<dbReference type="InterPro" id="IPR000515">
    <property type="entry name" value="MetI-like"/>
</dbReference>
<dbReference type="PANTHER" id="PTHR30193:SF37">
    <property type="entry name" value="INNER MEMBRANE ABC TRANSPORTER PERMEASE PROTEIN YCJO"/>
    <property type="match status" value="1"/>
</dbReference>
<reference evidence="9 10" key="1">
    <citation type="submission" date="2018-10" db="EMBL/GenBank/DDBJ databases">
        <title>Genomic Encyclopedia of Archaeal and Bacterial Type Strains, Phase II (KMG-II): from individual species to whole genera.</title>
        <authorList>
            <person name="Goeker M."/>
        </authorList>
    </citation>
    <scope>NUCLEOTIDE SEQUENCE [LARGE SCALE GENOMIC DNA]</scope>
    <source>
        <strain evidence="9 10">RP-AC37</strain>
    </source>
</reference>
<proteinExistence type="inferred from homology"/>
<evidence type="ECO:0000256" key="7">
    <source>
        <dbReference type="RuleBase" id="RU363032"/>
    </source>
</evidence>
<dbReference type="InParanoid" id="A0A420XKX5"/>
<gene>
    <name evidence="9" type="ORF">CLV35_3364</name>
</gene>
<dbReference type="PANTHER" id="PTHR30193">
    <property type="entry name" value="ABC TRANSPORTER PERMEASE PROTEIN"/>
    <property type="match status" value="1"/>
</dbReference>
<evidence type="ECO:0000256" key="4">
    <source>
        <dbReference type="ARBA" id="ARBA00022692"/>
    </source>
</evidence>
<feature type="transmembrane region" description="Helical" evidence="7">
    <location>
        <begin position="176"/>
        <end position="200"/>
    </location>
</feature>
<dbReference type="SUPFAM" id="SSF161098">
    <property type="entry name" value="MetI-like"/>
    <property type="match status" value="1"/>
</dbReference>
<keyword evidence="3" id="KW-1003">Cell membrane</keyword>
<feature type="transmembrane region" description="Helical" evidence="7">
    <location>
        <begin position="91"/>
        <end position="114"/>
    </location>
</feature>
<comment type="subcellular location">
    <subcellularLocation>
        <location evidence="1 7">Cell membrane</location>
        <topology evidence="1 7">Multi-pass membrane protein</topology>
    </subcellularLocation>
</comment>
<evidence type="ECO:0000259" key="8">
    <source>
        <dbReference type="PROSITE" id="PS50928"/>
    </source>
</evidence>
<dbReference type="Pfam" id="PF00528">
    <property type="entry name" value="BPD_transp_1"/>
    <property type="match status" value="1"/>
</dbReference>
<dbReference type="AlphaFoldDB" id="A0A420XKX5"/>
<keyword evidence="5 7" id="KW-1133">Transmembrane helix</keyword>
<evidence type="ECO:0000313" key="10">
    <source>
        <dbReference type="Proteomes" id="UP000281955"/>
    </source>
</evidence>
<dbReference type="GO" id="GO:0005886">
    <property type="term" value="C:plasma membrane"/>
    <property type="evidence" value="ECO:0007669"/>
    <property type="project" value="UniProtKB-SubCell"/>
</dbReference>
<comment type="caution">
    <text evidence="9">The sequence shown here is derived from an EMBL/GenBank/DDBJ whole genome shotgun (WGS) entry which is preliminary data.</text>
</comment>
<name>A0A420XKX5_9ACTN</name>
<sequence>MASQTLAPGAAHRPRLRMLSKRHRPEMLAGYLFILPTVLLFLVFVGYPIVRSVYLGFTTWSGFGSPSWTGFHNYHRMFDDTVARQAFRNTLVFAAVTTVLQTVLPLLVAVLVNATWRRFGIAARTLLFIPGVVSFVVSGVIWKLVLDPNLGLLNKLLDGIGLDSLTHSWLGESSTALPAIMVVSLWQALGLNMLIFFAGLQGIDPTLYEAAEVDGAGAWPQFRYVTVPGLRLVTGIVISLNLINGFKAFDLIYVMTQGGPNHASEVLGTRLYGLAFGTTSGAVPQFGYASAMSVVVLLLCTAAVVVQILLNRRAAR</sequence>
<comment type="similarity">
    <text evidence="7">Belongs to the binding-protein-dependent transport system permease family.</text>
</comment>
<dbReference type="Gene3D" id="1.10.3720.10">
    <property type="entry name" value="MetI-like"/>
    <property type="match status" value="1"/>
</dbReference>
<dbReference type="PROSITE" id="PS50928">
    <property type="entry name" value="ABC_TM1"/>
    <property type="match status" value="1"/>
</dbReference>
<dbReference type="InterPro" id="IPR051393">
    <property type="entry name" value="ABC_transporter_permease"/>
</dbReference>
<evidence type="ECO:0000256" key="3">
    <source>
        <dbReference type="ARBA" id="ARBA00022475"/>
    </source>
</evidence>
<keyword evidence="9" id="KW-0762">Sugar transport</keyword>
<evidence type="ECO:0000256" key="5">
    <source>
        <dbReference type="ARBA" id="ARBA00022989"/>
    </source>
</evidence>
<keyword evidence="4 7" id="KW-0812">Transmembrane</keyword>
<evidence type="ECO:0000313" key="9">
    <source>
        <dbReference type="EMBL" id="RKS69190.1"/>
    </source>
</evidence>
<feature type="domain" description="ABC transmembrane type-1" evidence="8">
    <location>
        <begin position="87"/>
        <end position="307"/>
    </location>
</feature>
<dbReference type="Proteomes" id="UP000281955">
    <property type="component" value="Unassembled WGS sequence"/>
</dbReference>
<evidence type="ECO:0000256" key="6">
    <source>
        <dbReference type="ARBA" id="ARBA00023136"/>
    </source>
</evidence>
<keyword evidence="2 7" id="KW-0813">Transport</keyword>
<keyword evidence="6 7" id="KW-0472">Membrane</keyword>
<protein>
    <submittedName>
        <fullName evidence="9">Multiple sugar transport system permease protein/raffinose/stachyose/melibiose transport system permease protein</fullName>
    </submittedName>
</protein>
<dbReference type="InterPro" id="IPR035906">
    <property type="entry name" value="MetI-like_sf"/>
</dbReference>
<feature type="transmembrane region" description="Helical" evidence="7">
    <location>
        <begin position="126"/>
        <end position="145"/>
    </location>
</feature>
<dbReference type="RefSeq" id="WP_121194637.1">
    <property type="nucleotide sequence ID" value="NZ_RBWV01000015.1"/>
</dbReference>
<feature type="transmembrane region" description="Helical" evidence="7">
    <location>
        <begin position="221"/>
        <end position="243"/>
    </location>
</feature>
<accession>A0A420XKX5</accession>
<dbReference type="CDD" id="cd06261">
    <property type="entry name" value="TM_PBP2"/>
    <property type="match status" value="1"/>
</dbReference>
<keyword evidence="10" id="KW-1185">Reference proteome</keyword>
<feature type="transmembrane region" description="Helical" evidence="7">
    <location>
        <begin position="286"/>
        <end position="310"/>
    </location>
</feature>
<organism evidence="9 10">
    <name type="scientific">Motilibacter peucedani</name>
    <dbReference type="NCBI Taxonomy" id="598650"/>
    <lineage>
        <taxon>Bacteria</taxon>
        <taxon>Bacillati</taxon>
        <taxon>Actinomycetota</taxon>
        <taxon>Actinomycetes</taxon>
        <taxon>Motilibacterales</taxon>
        <taxon>Motilibacteraceae</taxon>
        <taxon>Motilibacter</taxon>
    </lineage>
</organism>
<dbReference type="OrthoDB" id="4319190at2"/>
<feature type="transmembrane region" description="Helical" evidence="7">
    <location>
        <begin position="28"/>
        <end position="50"/>
    </location>
</feature>
<dbReference type="GO" id="GO:0055085">
    <property type="term" value="P:transmembrane transport"/>
    <property type="evidence" value="ECO:0007669"/>
    <property type="project" value="InterPro"/>
</dbReference>
<evidence type="ECO:0000256" key="1">
    <source>
        <dbReference type="ARBA" id="ARBA00004651"/>
    </source>
</evidence>
<dbReference type="EMBL" id="RBWV01000015">
    <property type="protein sequence ID" value="RKS69190.1"/>
    <property type="molecule type" value="Genomic_DNA"/>
</dbReference>
<evidence type="ECO:0000256" key="2">
    <source>
        <dbReference type="ARBA" id="ARBA00022448"/>
    </source>
</evidence>
<dbReference type="SUPFAM" id="SSF160964">
    <property type="entry name" value="MalF N-terminal region-like"/>
    <property type="match status" value="1"/>
</dbReference>